<feature type="site" description="Interaction with APS and STAT5, and" evidence="17">
    <location>
        <position position="396"/>
    </location>
</feature>
<keyword evidence="5" id="KW-1017">Isopeptide bond</keyword>
<evidence type="ECO:0000256" key="5">
    <source>
        <dbReference type="ARBA" id="ARBA00022499"/>
    </source>
</evidence>
<dbReference type="InterPro" id="IPR003528">
    <property type="entry name" value="Long_hematopoietin_rcpt_CS"/>
</dbReference>
<comment type="subcellular location">
    <subcellularLocation>
        <location evidence="1">Cell membrane</location>
        <topology evidence="1">Single-pass type I membrane protein</topology>
    </subcellularLocation>
</comment>
<keyword evidence="10 16" id="KW-0472">Membrane</keyword>
<evidence type="ECO:0000256" key="17">
    <source>
        <dbReference type="PIRSR" id="PIRSR001959-1"/>
    </source>
</evidence>
<evidence type="ECO:0000256" key="15">
    <source>
        <dbReference type="ARBA" id="ARBA00046789"/>
    </source>
</evidence>
<evidence type="ECO:0000256" key="6">
    <source>
        <dbReference type="ARBA" id="ARBA00022692"/>
    </source>
</evidence>
<evidence type="ECO:0000256" key="13">
    <source>
        <dbReference type="ARBA" id="ARBA00023180"/>
    </source>
</evidence>
<evidence type="ECO:0000259" key="21">
    <source>
        <dbReference type="PROSITE" id="PS50853"/>
    </source>
</evidence>
<dbReference type="GO" id="GO:0004900">
    <property type="term" value="F:erythropoietin receptor activity"/>
    <property type="evidence" value="ECO:0000318"/>
    <property type="project" value="GO_Central"/>
</dbReference>
<sequence>MGKEGGAAGPTSFLASPLEFPKILVLPQPLTLGEKGGEGREGKKTQKTTTEAECLSASLSPQTDAKLGWGKGEDGGQGRGVATLLAKEPEDPKCFTQRLEDFVCFWEERTNHSKVNYSFFYQLEGEPRKECRLKVTKTARNTVRYTCNFPVADTSCFTPLALSITTGKPNSEVHNRTVFINQVVFLDPPSNLTVRKTEKPGQVHLRWLPPNIPHMTRDIRYEVNFSAVGADMQKVDILEGRTECLIVNLRGQTRYRFAVRAKLDDLSYNGYWSAWSEPATVLTASDLDPLILTLSLILLFILLLLAMMALFSHRRFLKKKIWPGIPSPEHEFEGLFTIHKGNFQLWLGQRNAYLWWGHRFAYLEDQPTLLEVLSELPWASGSRLSGELLSETKDDYLVLDEHLLPQSPGGGKGEEEEGKLRSPSIASALEPGQEERASASSFEYTVVDPSSKILSPRARLPSPAQAELKYMYLVVSDSGISADSSSGTSPDGPYSNLYENSCTLGPFPTNYVTCS</sequence>
<feature type="compositionally biased region" description="Basic and acidic residues" evidence="19">
    <location>
        <begin position="35"/>
        <end position="44"/>
    </location>
</feature>
<evidence type="ECO:0000256" key="12">
    <source>
        <dbReference type="ARBA" id="ARBA00023170"/>
    </source>
</evidence>
<evidence type="ECO:0000256" key="20">
    <source>
        <dbReference type="SAM" id="Phobius"/>
    </source>
</evidence>
<dbReference type="FunCoup" id="A0A6I8N0Q0">
    <property type="interactions" value="616"/>
</dbReference>
<keyword evidence="6 20" id="KW-0812">Transmembrane</keyword>
<comment type="function">
    <text evidence="14">Receptor for erythropoietin, which mediates erythropoietin-induced erythroblast proliferation and differentiation. Upon EPO stimulation, EPOR dimerizes triggering the JAK2/STAT5 signaling cascade. In some cell types, can also activate STAT1 and STAT3. May also activate the LYN tyrosine kinase.</text>
</comment>
<dbReference type="PANTHER" id="PTHR23037">
    <property type="entry name" value="CYTOKINE RECEPTOR"/>
    <property type="match status" value="1"/>
</dbReference>
<evidence type="ECO:0000256" key="16">
    <source>
        <dbReference type="PIRNR" id="PIRNR001959"/>
    </source>
</evidence>
<evidence type="ECO:0000313" key="23">
    <source>
        <dbReference type="Proteomes" id="UP000002279"/>
    </source>
</evidence>
<keyword evidence="9 20" id="KW-1133">Transmembrane helix</keyword>
<dbReference type="InParanoid" id="A0A6I8N0Q0"/>
<evidence type="ECO:0000313" key="22">
    <source>
        <dbReference type="Ensembl" id="ENSOANP00000034542.1"/>
    </source>
</evidence>
<comment type="subunit">
    <text evidence="15">Forms homodimers on EPO stimulation. The tyrosine-phosphorylated form interacts with several SH2 domain-containing proteins including LYN, the adapter protein SH2B2, PTPN6, PTPN11, JAK2, PI3 kinases, STAT5A/B, SOCS3, CRKL. Interacts with INPP5D/SHIP1. SH2B2 binding inhibits the JAK-STAT signaling. Interacts with RHEX; this interaction occurs in a erythropoietin (EPO)-dependent manner. Interacts with ATXN2L.</text>
</comment>
<reference evidence="22" key="2">
    <citation type="submission" date="2025-08" db="UniProtKB">
        <authorList>
            <consortium name="Ensembl"/>
        </authorList>
    </citation>
    <scope>IDENTIFICATION</scope>
    <source>
        <strain evidence="22">Glennie</strain>
    </source>
</reference>
<evidence type="ECO:0000256" key="11">
    <source>
        <dbReference type="ARBA" id="ARBA00023157"/>
    </source>
</evidence>
<dbReference type="Ensembl" id="ENSOANT00000062228.1">
    <property type="protein sequence ID" value="ENSOANP00000034542.1"/>
    <property type="gene ID" value="ENSOANG00000004348.3"/>
</dbReference>
<dbReference type="InterPro" id="IPR003961">
    <property type="entry name" value="FN3_dom"/>
</dbReference>
<dbReference type="OMA" id="ERCWGTM"/>
<evidence type="ECO:0000256" key="18">
    <source>
        <dbReference type="PIRSR" id="PIRSR001959-2"/>
    </source>
</evidence>
<feature type="site" description="Required for ligand binding" evidence="17">
    <location>
        <position position="157"/>
    </location>
</feature>
<reference evidence="22" key="3">
    <citation type="submission" date="2025-09" db="UniProtKB">
        <authorList>
            <consortium name="Ensembl"/>
        </authorList>
    </citation>
    <scope>IDENTIFICATION</scope>
    <source>
        <strain evidence="22">Glennie</strain>
    </source>
</reference>
<dbReference type="PROSITE" id="PS50853">
    <property type="entry name" value="FN3"/>
    <property type="match status" value="1"/>
</dbReference>
<dbReference type="Proteomes" id="UP000002279">
    <property type="component" value="Chromosome X2"/>
</dbReference>
<feature type="transmembrane region" description="Helical" evidence="20">
    <location>
        <begin position="290"/>
        <end position="311"/>
    </location>
</feature>
<proteinExistence type="inferred from homology"/>
<evidence type="ECO:0000256" key="7">
    <source>
        <dbReference type="ARBA" id="ARBA00022729"/>
    </source>
</evidence>
<evidence type="ECO:0000256" key="14">
    <source>
        <dbReference type="ARBA" id="ARBA00045148"/>
    </source>
</evidence>
<dbReference type="AlphaFoldDB" id="A0A6I8N0Q0"/>
<dbReference type="Bgee" id="ENSOANG00000004348">
    <property type="expression patterns" value="Expressed in liver and 3 other cell types or tissues"/>
</dbReference>
<keyword evidence="13" id="KW-0325">Glycoprotein</keyword>
<evidence type="ECO:0000256" key="19">
    <source>
        <dbReference type="SAM" id="MobiDB-lite"/>
    </source>
</evidence>
<dbReference type="PANTHER" id="PTHR23037:SF28">
    <property type="entry name" value="ERYTHROPOIETIN RECEPTOR"/>
    <property type="match status" value="1"/>
</dbReference>
<keyword evidence="8" id="KW-0832">Ubl conjugation</keyword>
<dbReference type="GO" id="GO:0038162">
    <property type="term" value="P:erythropoietin-mediated signaling pathway"/>
    <property type="evidence" value="ECO:0000318"/>
    <property type="project" value="GO_Central"/>
</dbReference>
<name>A0A6I8N0Q0_ORNAN</name>
<feature type="site" description="Required for STAT1/STAT3 activation" evidence="17">
    <location>
        <position position="472"/>
    </location>
</feature>
<dbReference type="InterPro" id="IPR009167">
    <property type="entry name" value="Erythropoietin_rcpt"/>
</dbReference>
<feature type="domain" description="Fibronectin type-III" evidence="21">
    <location>
        <begin position="188"/>
        <end position="286"/>
    </location>
</feature>
<dbReference type="Pfam" id="PF00041">
    <property type="entry name" value="fn3"/>
    <property type="match status" value="1"/>
</dbReference>
<feature type="site" description="Interaction with PTPN6" evidence="17">
    <location>
        <position position="470"/>
    </location>
</feature>
<dbReference type="GO" id="GO:0009897">
    <property type="term" value="C:external side of plasma membrane"/>
    <property type="evidence" value="ECO:0000318"/>
    <property type="project" value="GO_Central"/>
</dbReference>
<reference evidence="22 23" key="1">
    <citation type="journal article" date="2008" name="Nature">
        <title>Genome analysis of the platypus reveals unique signatures of evolution.</title>
        <authorList>
            <person name="Warren W.C."/>
            <person name="Hillier L.W."/>
            <person name="Marshall Graves J.A."/>
            <person name="Birney E."/>
            <person name="Ponting C.P."/>
            <person name="Grutzner F."/>
            <person name="Belov K."/>
            <person name="Miller W."/>
            <person name="Clarke L."/>
            <person name="Chinwalla A.T."/>
            <person name="Yang S.P."/>
            <person name="Heger A."/>
            <person name="Locke D.P."/>
            <person name="Miethke P."/>
            <person name="Waters P.D."/>
            <person name="Veyrunes F."/>
            <person name="Fulton L."/>
            <person name="Fulton B."/>
            <person name="Graves T."/>
            <person name="Wallis J."/>
            <person name="Puente X.S."/>
            <person name="Lopez-Otin C."/>
            <person name="Ordonez G.R."/>
            <person name="Eichler E.E."/>
            <person name="Chen L."/>
            <person name="Cheng Z."/>
            <person name="Deakin J.E."/>
            <person name="Alsop A."/>
            <person name="Thompson K."/>
            <person name="Kirby P."/>
            <person name="Papenfuss A.T."/>
            <person name="Wakefield M.J."/>
            <person name="Olender T."/>
            <person name="Lancet D."/>
            <person name="Huttley G.A."/>
            <person name="Smit A.F."/>
            <person name="Pask A."/>
            <person name="Temple-Smith P."/>
            <person name="Batzer M.A."/>
            <person name="Walker J.A."/>
            <person name="Konkel M.K."/>
            <person name="Harris R.S."/>
            <person name="Whittington C.M."/>
            <person name="Wong E.S."/>
            <person name="Gemmell N.J."/>
            <person name="Buschiazzo E."/>
            <person name="Vargas Jentzsch I.M."/>
            <person name="Merkel A."/>
            <person name="Schmitz J."/>
            <person name="Zemann A."/>
            <person name="Churakov G."/>
            <person name="Kriegs J.O."/>
            <person name="Brosius J."/>
            <person name="Murchison E.P."/>
            <person name="Sachidanandam R."/>
            <person name="Smith C."/>
            <person name="Hannon G.J."/>
            <person name="Tsend-Ayush E."/>
            <person name="McMillan D."/>
            <person name="Attenborough R."/>
            <person name="Rens W."/>
            <person name="Ferguson-Smith M."/>
            <person name="Lefevre C.M."/>
            <person name="Sharp J.A."/>
            <person name="Nicholas K.R."/>
            <person name="Ray D.A."/>
            <person name="Kube M."/>
            <person name="Reinhardt R."/>
            <person name="Pringle T.H."/>
            <person name="Taylor J."/>
            <person name="Jones R.C."/>
            <person name="Nixon B."/>
            <person name="Dacheux J.L."/>
            <person name="Niwa H."/>
            <person name="Sekita Y."/>
            <person name="Huang X."/>
            <person name="Stark A."/>
            <person name="Kheradpour P."/>
            <person name="Kellis M."/>
            <person name="Flicek P."/>
            <person name="Chen Y."/>
            <person name="Webber C."/>
            <person name="Hardison R."/>
            <person name="Nelson J."/>
            <person name="Hallsworth-Pepin K."/>
            <person name="Delehaunty K."/>
            <person name="Markovic C."/>
            <person name="Minx P."/>
            <person name="Feng Y."/>
            <person name="Kremitzki C."/>
            <person name="Mitreva M."/>
            <person name="Glasscock J."/>
            <person name="Wylie T."/>
            <person name="Wohldmann P."/>
            <person name="Thiru P."/>
            <person name="Nhan M.N."/>
            <person name="Pohl C.S."/>
            <person name="Smith S.M."/>
            <person name="Hou S."/>
            <person name="Nefedov M."/>
            <person name="de Jong P.J."/>
            <person name="Renfree M.B."/>
            <person name="Mardis E.R."/>
            <person name="Wilson R.K."/>
        </authorList>
    </citation>
    <scope>NUCLEOTIDE SEQUENCE [LARGE SCALE GENOMIC DNA]</scope>
    <source>
        <strain evidence="22 23">Glennie</strain>
    </source>
</reference>
<keyword evidence="4" id="KW-1003">Cell membrane</keyword>
<feature type="site" description="Required for STAT5/PTPN11/SOCS3 binding" evidence="17">
    <location>
        <position position="444"/>
    </location>
</feature>
<dbReference type="SUPFAM" id="SSF49265">
    <property type="entry name" value="Fibronectin type III"/>
    <property type="match status" value="2"/>
</dbReference>
<evidence type="ECO:0000256" key="2">
    <source>
        <dbReference type="ARBA" id="ARBA00007885"/>
    </source>
</evidence>
<dbReference type="InterPro" id="IPR015152">
    <property type="entry name" value="Growth/epo_recpt_lig-bind"/>
</dbReference>
<feature type="disulfide bond" evidence="18">
    <location>
        <begin position="94"/>
        <end position="104"/>
    </location>
</feature>
<dbReference type="InterPro" id="IPR036116">
    <property type="entry name" value="FN3_sf"/>
</dbReference>
<dbReference type="SMART" id="SM00060">
    <property type="entry name" value="FN3"/>
    <property type="match status" value="1"/>
</dbReference>
<evidence type="ECO:0000256" key="9">
    <source>
        <dbReference type="ARBA" id="ARBA00022989"/>
    </source>
</evidence>
<accession>A0A6I8N0Q0</accession>
<evidence type="ECO:0000256" key="3">
    <source>
        <dbReference type="ARBA" id="ARBA00018355"/>
    </source>
</evidence>
<feature type="region of interest" description="Disordered" evidence="19">
    <location>
        <begin position="404"/>
        <end position="441"/>
    </location>
</feature>
<evidence type="ECO:0000256" key="1">
    <source>
        <dbReference type="ARBA" id="ARBA00004251"/>
    </source>
</evidence>
<feature type="site" description="Required for CrkL binding" evidence="17">
    <location>
        <position position="494"/>
    </location>
</feature>
<dbReference type="CDD" id="cd00063">
    <property type="entry name" value="FN3"/>
    <property type="match status" value="1"/>
</dbReference>
<dbReference type="InterPro" id="IPR013783">
    <property type="entry name" value="Ig-like_fold"/>
</dbReference>
<feature type="region of interest" description="Disordered" evidence="19">
    <location>
        <begin position="30"/>
        <end position="55"/>
    </location>
</feature>
<feature type="disulfide bond" evidence="18">
    <location>
        <begin position="131"/>
        <end position="147"/>
    </location>
</feature>
<gene>
    <name evidence="22" type="primary">EPOR</name>
</gene>
<keyword evidence="7" id="KW-0732">Signal</keyword>
<keyword evidence="12 16" id="KW-0675">Receptor</keyword>
<evidence type="ECO:0000256" key="10">
    <source>
        <dbReference type="ARBA" id="ARBA00023136"/>
    </source>
</evidence>
<dbReference type="GeneTree" id="ENSGT00940000160315"/>
<dbReference type="PIRSF" id="PIRSF001959">
    <property type="entry name" value="EPO_receptor"/>
    <property type="match status" value="1"/>
</dbReference>
<dbReference type="PROSITE" id="PS01352">
    <property type="entry name" value="HEMATOPO_REC_L_F1"/>
    <property type="match status" value="1"/>
</dbReference>
<dbReference type="Gene3D" id="2.60.40.10">
    <property type="entry name" value="Immunoglobulins"/>
    <property type="match status" value="2"/>
</dbReference>
<evidence type="ECO:0000256" key="8">
    <source>
        <dbReference type="ARBA" id="ARBA00022843"/>
    </source>
</evidence>
<evidence type="ECO:0000256" key="4">
    <source>
        <dbReference type="ARBA" id="ARBA00022475"/>
    </source>
</evidence>
<dbReference type="Pfam" id="PF09067">
    <property type="entry name" value="EpoR_lig-bind"/>
    <property type="match status" value="1"/>
</dbReference>
<comment type="similarity">
    <text evidence="2 16">Belongs to the type I cytokine receptor family. Type 1 subfamily.</text>
</comment>
<keyword evidence="23" id="KW-1185">Reference proteome</keyword>
<keyword evidence="11 18" id="KW-1015">Disulfide bond</keyword>
<organism evidence="22 23">
    <name type="scientific">Ornithorhynchus anatinus</name>
    <name type="common">Duckbill platypus</name>
    <dbReference type="NCBI Taxonomy" id="9258"/>
    <lineage>
        <taxon>Eukaryota</taxon>
        <taxon>Metazoa</taxon>
        <taxon>Chordata</taxon>
        <taxon>Craniata</taxon>
        <taxon>Vertebrata</taxon>
        <taxon>Euteleostomi</taxon>
        <taxon>Mammalia</taxon>
        <taxon>Monotremata</taxon>
        <taxon>Ornithorhynchidae</taxon>
        <taxon>Ornithorhynchus</taxon>
    </lineage>
</organism>
<protein>
    <recommendedName>
        <fullName evidence="3 16">Erythropoietin receptor</fullName>
        <shortName evidence="16">EPO-R</shortName>
    </recommendedName>
</protein>